<feature type="domain" description="DnaD N-terminal" evidence="2">
    <location>
        <begin position="24"/>
        <end position="111"/>
    </location>
</feature>
<reference evidence="3 4" key="1">
    <citation type="submission" date="2019-03" db="EMBL/GenBank/DDBJ databases">
        <title>Genomic Encyclopedia of Type Strains, Phase IV (KMG-IV): sequencing the most valuable type-strain genomes for metagenomic binning, comparative biology and taxonomic classification.</title>
        <authorList>
            <person name="Goeker M."/>
        </authorList>
    </citation>
    <scope>NUCLEOTIDE SEQUENCE [LARGE SCALE GENOMIC DNA]</scope>
    <source>
        <strain evidence="3 4">DSM 17974</strain>
    </source>
</reference>
<feature type="domain" description="DnaA N-terminal" evidence="1">
    <location>
        <begin position="203"/>
        <end position="261"/>
    </location>
</feature>
<sequence>MSTLSTQIEQIWGSEVVENGFVQVPKVLIRFRRKLNIEHGEMSFLTAILSYKFGTSDPFPSRETLAAFMDVSLRQIDKWSASLRKKRFLLVYSDGTRTKYSIQPLIERLKMMCSATEPEVQRATSLTNEPVVQLEANKVALPVEPLGQEVQDDVVPEVRTEYSTEYTSRISKDPDPNPKNIETCATLIEYEPEVEFTESDQILWDHVQKALQTKFSPSTFATWFGDTRAFVRNGVVTVCSSIPFVAKWVEEHYRDLLLQTFMRFQNNIFEIQIKTA</sequence>
<dbReference type="InterPro" id="IPR053843">
    <property type="entry name" value="DnaD_N"/>
</dbReference>
<dbReference type="InterPro" id="IPR024633">
    <property type="entry name" value="DnaA_N_dom"/>
</dbReference>
<dbReference type="Proteomes" id="UP000294581">
    <property type="component" value="Unassembled WGS sequence"/>
</dbReference>
<dbReference type="Gene3D" id="1.10.10.10">
    <property type="entry name" value="Winged helix-like DNA-binding domain superfamily/Winged helix DNA-binding domain"/>
    <property type="match status" value="1"/>
</dbReference>
<protein>
    <submittedName>
        <fullName evidence="3">DnaA-like protein</fullName>
    </submittedName>
</protein>
<accession>A0A4R8LBN0</accession>
<keyword evidence="4" id="KW-1185">Reference proteome</keyword>
<dbReference type="Pfam" id="PF21984">
    <property type="entry name" value="DnaD_N"/>
    <property type="match status" value="1"/>
</dbReference>
<organism evidence="3 4">
    <name type="scientific">Alicyclobacillus sacchari</name>
    <dbReference type="NCBI Taxonomy" id="392010"/>
    <lineage>
        <taxon>Bacteria</taxon>
        <taxon>Bacillati</taxon>
        <taxon>Bacillota</taxon>
        <taxon>Bacilli</taxon>
        <taxon>Bacillales</taxon>
        <taxon>Alicyclobacillaceae</taxon>
        <taxon>Alicyclobacillus</taxon>
    </lineage>
</organism>
<dbReference type="RefSeq" id="WP_166669156.1">
    <property type="nucleotide sequence ID" value="NZ_BSUS01000004.1"/>
</dbReference>
<gene>
    <name evidence="3" type="ORF">C7445_12215</name>
</gene>
<dbReference type="InterPro" id="IPR038454">
    <property type="entry name" value="DnaA_N_sf"/>
</dbReference>
<proteinExistence type="predicted"/>
<dbReference type="Gene3D" id="3.30.300.180">
    <property type="match status" value="1"/>
</dbReference>
<evidence type="ECO:0000259" key="1">
    <source>
        <dbReference type="Pfam" id="PF11638"/>
    </source>
</evidence>
<dbReference type="EMBL" id="SORF01000022">
    <property type="protein sequence ID" value="TDY40352.1"/>
    <property type="molecule type" value="Genomic_DNA"/>
</dbReference>
<dbReference type="AlphaFoldDB" id="A0A4R8LBN0"/>
<name>A0A4R8LBN0_9BACL</name>
<evidence type="ECO:0000313" key="3">
    <source>
        <dbReference type="EMBL" id="TDY40352.1"/>
    </source>
</evidence>
<dbReference type="Pfam" id="PF11638">
    <property type="entry name" value="DnaA_N"/>
    <property type="match status" value="1"/>
</dbReference>
<evidence type="ECO:0000313" key="4">
    <source>
        <dbReference type="Proteomes" id="UP000294581"/>
    </source>
</evidence>
<evidence type="ECO:0000259" key="2">
    <source>
        <dbReference type="Pfam" id="PF21984"/>
    </source>
</evidence>
<dbReference type="InterPro" id="IPR036388">
    <property type="entry name" value="WH-like_DNA-bd_sf"/>
</dbReference>
<comment type="caution">
    <text evidence="3">The sequence shown here is derived from an EMBL/GenBank/DDBJ whole genome shotgun (WGS) entry which is preliminary data.</text>
</comment>